<dbReference type="Proteomes" id="UP001190700">
    <property type="component" value="Unassembled WGS sequence"/>
</dbReference>
<feature type="non-terminal residue" evidence="2">
    <location>
        <position position="525"/>
    </location>
</feature>
<feature type="compositionally biased region" description="Low complexity" evidence="1">
    <location>
        <begin position="124"/>
        <end position="149"/>
    </location>
</feature>
<evidence type="ECO:0000256" key="1">
    <source>
        <dbReference type="SAM" id="MobiDB-lite"/>
    </source>
</evidence>
<dbReference type="EMBL" id="LGRX02016127">
    <property type="protein sequence ID" value="KAK3262520.1"/>
    <property type="molecule type" value="Genomic_DNA"/>
</dbReference>
<dbReference type="AlphaFoldDB" id="A0AAE0KW15"/>
<sequence length="525" mass="55167">MGYNQRLHSNFVYRLAYIALIIPACEFAPYSDALADTRQLLQLRDLSKDQGIFYGLQGTIPIAHYSFLDAGPPSEVVDAPNVPSSSIHTNAHALLHGNRAPAGGHTLYGLGFLEDSIPYSAPFSLPSTPEIPSSESTFESVTQTSASSDSPEESSSESFYGSAVFYGLKSELATHSAPLAPLLPRPLLPLHSPVPPKPPPPAPPSSPSFPVLYPPKEPAAANSEPVPPQLSAFPPSPNPPPPEPGAPSPPTPPSPPTAPEELADADALCSSTAPWLVEKQLTTLTVAWDIASSDAVFGPVEGCSSTAAFEFALRMASAQAPANWTVVYTGPKVSHTIGNLVSNASFLFKVETWLRGATERGLVEGPEAAHSTLSGGGESGETWEVATAGLDHTSRSRAGVRAYGGGVAVYPGSLARSLTVSVVGAGNFTLPAPLKNTSFSSASAGIRGELVGPEYSFTPHGTEFVKPVQLELSYNVSIAEGMELTVLRKVDDVDSTWEDMSPLAGLKFEDGVATLWTDTFSVYSV</sequence>
<accession>A0AAE0KW15</accession>
<keyword evidence="3" id="KW-1185">Reference proteome</keyword>
<evidence type="ECO:0000313" key="2">
    <source>
        <dbReference type="EMBL" id="KAK3262520.1"/>
    </source>
</evidence>
<feature type="region of interest" description="Disordered" evidence="1">
    <location>
        <begin position="193"/>
        <end position="264"/>
    </location>
</feature>
<feature type="compositionally biased region" description="Pro residues" evidence="1">
    <location>
        <begin position="193"/>
        <end position="217"/>
    </location>
</feature>
<name>A0AAE0KW15_9CHLO</name>
<proteinExistence type="predicted"/>
<protein>
    <submittedName>
        <fullName evidence="2">Uncharacterized protein</fullName>
    </submittedName>
</protein>
<gene>
    <name evidence="2" type="ORF">CYMTET_28628</name>
</gene>
<organism evidence="2 3">
    <name type="scientific">Cymbomonas tetramitiformis</name>
    <dbReference type="NCBI Taxonomy" id="36881"/>
    <lineage>
        <taxon>Eukaryota</taxon>
        <taxon>Viridiplantae</taxon>
        <taxon>Chlorophyta</taxon>
        <taxon>Pyramimonadophyceae</taxon>
        <taxon>Pyramimonadales</taxon>
        <taxon>Pyramimonadaceae</taxon>
        <taxon>Cymbomonas</taxon>
    </lineage>
</organism>
<feature type="compositionally biased region" description="Pro residues" evidence="1">
    <location>
        <begin position="234"/>
        <end position="258"/>
    </location>
</feature>
<reference evidence="2 3" key="1">
    <citation type="journal article" date="2015" name="Genome Biol. Evol.">
        <title>Comparative Genomics of a Bacterivorous Green Alga Reveals Evolutionary Causalities and Consequences of Phago-Mixotrophic Mode of Nutrition.</title>
        <authorList>
            <person name="Burns J.A."/>
            <person name="Paasch A."/>
            <person name="Narechania A."/>
            <person name="Kim E."/>
        </authorList>
    </citation>
    <scope>NUCLEOTIDE SEQUENCE [LARGE SCALE GENOMIC DNA]</scope>
    <source>
        <strain evidence="2 3">PLY_AMNH</strain>
    </source>
</reference>
<feature type="region of interest" description="Disordered" evidence="1">
    <location>
        <begin position="124"/>
        <end position="157"/>
    </location>
</feature>
<comment type="caution">
    <text evidence="2">The sequence shown here is derived from an EMBL/GenBank/DDBJ whole genome shotgun (WGS) entry which is preliminary data.</text>
</comment>
<evidence type="ECO:0000313" key="3">
    <source>
        <dbReference type="Proteomes" id="UP001190700"/>
    </source>
</evidence>